<dbReference type="PANTHER" id="PTHR31579">
    <property type="entry name" value="OS03G0796600 PROTEIN"/>
    <property type="match status" value="1"/>
</dbReference>
<dbReference type="NCBIfam" id="TIGR01615">
    <property type="entry name" value="A_thal_3542"/>
    <property type="match status" value="1"/>
</dbReference>
<dbReference type="OrthoDB" id="548115at2759"/>
<evidence type="ECO:0008006" key="4">
    <source>
        <dbReference type="Google" id="ProtNLM"/>
    </source>
</evidence>
<comment type="caution">
    <text evidence="2">The sequence shown here is derived from an EMBL/GenBank/DDBJ whole genome shotgun (WGS) entry which is preliminary data.</text>
</comment>
<organism evidence="2 3">
    <name type="scientific">Tetracentron sinense</name>
    <name type="common">Spur-leaf</name>
    <dbReference type="NCBI Taxonomy" id="13715"/>
    <lineage>
        <taxon>Eukaryota</taxon>
        <taxon>Viridiplantae</taxon>
        <taxon>Streptophyta</taxon>
        <taxon>Embryophyta</taxon>
        <taxon>Tracheophyta</taxon>
        <taxon>Spermatophyta</taxon>
        <taxon>Magnoliopsida</taxon>
        <taxon>Trochodendrales</taxon>
        <taxon>Trochodendraceae</taxon>
        <taxon>Tetracentron</taxon>
    </lineage>
</organism>
<accession>A0A834ZY39</accession>
<dbReference type="Pfam" id="PF04720">
    <property type="entry name" value="PDDEXK_6"/>
    <property type="match status" value="1"/>
</dbReference>
<dbReference type="Proteomes" id="UP000655225">
    <property type="component" value="Unassembled WGS sequence"/>
</dbReference>
<dbReference type="PANTHER" id="PTHR31579:SF42">
    <property type="entry name" value="DUF506 FAMILY PROTEIN (DUF506)"/>
    <property type="match status" value="1"/>
</dbReference>
<keyword evidence="3" id="KW-1185">Reference proteome</keyword>
<feature type="compositionally biased region" description="Low complexity" evidence="1">
    <location>
        <begin position="69"/>
        <end position="78"/>
    </location>
</feature>
<dbReference type="OMA" id="WFGAYKR"/>
<gene>
    <name evidence="2" type="ORF">HHK36_003334</name>
</gene>
<feature type="region of interest" description="Disordered" evidence="1">
    <location>
        <begin position="52"/>
        <end position="79"/>
    </location>
</feature>
<evidence type="ECO:0000256" key="1">
    <source>
        <dbReference type="SAM" id="MobiDB-lite"/>
    </source>
</evidence>
<dbReference type="EMBL" id="JABCRI010000002">
    <property type="protein sequence ID" value="KAF8410797.1"/>
    <property type="molecule type" value="Genomic_DNA"/>
</dbReference>
<proteinExistence type="predicted"/>
<dbReference type="AlphaFoldDB" id="A0A834ZY39"/>
<sequence>MANIRFRFKRVEAAFNEVARARLCESSGSEHSVENSNDLSDLVDSFLERDDRVEGDEKEKKREKERNNSSESESFWSDSETKEVLQNLLGSDVSEGDNDVKRTIRAETELACRSIGNGSSETFKRRLMSQLRERGFDAGLCKSRWEKTGRYPSGNYEYIDVMVSGTRYVIEPSIAGQFVIARPTNRYLSLLDVFPSIFVGKQDELKQVVRLMCAAIKESMKSRDMHVPPWRRNWYMQVKWFGSYKRTTNGVPSVTASDSEEGLAGKRSVGFETSPAIYNYCRGEVRYNVGNLAAIFNGMHL</sequence>
<name>A0A834ZY39_TETSI</name>
<evidence type="ECO:0000313" key="2">
    <source>
        <dbReference type="EMBL" id="KAF8410797.1"/>
    </source>
</evidence>
<feature type="compositionally biased region" description="Basic and acidic residues" evidence="1">
    <location>
        <begin position="52"/>
        <end position="68"/>
    </location>
</feature>
<protein>
    <recommendedName>
        <fullName evidence="4">DUF506 family protein</fullName>
    </recommendedName>
</protein>
<dbReference type="InterPro" id="IPR006502">
    <property type="entry name" value="PDDEXK-like"/>
</dbReference>
<evidence type="ECO:0000313" key="3">
    <source>
        <dbReference type="Proteomes" id="UP000655225"/>
    </source>
</evidence>
<reference evidence="2 3" key="1">
    <citation type="submission" date="2020-04" db="EMBL/GenBank/DDBJ databases">
        <title>Plant Genome Project.</title>
        <authorList>
            <person name="Zhang R.-G."/>
        </authorList>
    </citation>
    <scope>NUCLEOTIDE SEQUENCE [LARGE SCALE GENOMIC DNA]</scope>
    <source>
        <strain evidence="2">YNK0</strain>
        <tissue evidence="2">Leaf</tissue>
    </source>
</reference>